<dbReference type="OrthoDB" id="671583at2"/>
<dbReference type="SMART" id="SM00248">
    <property type="entry name" value="ANK"/>
    <property type="match status" value="4"/>
</dbReference>
<evidence type="ECO:0000313" key="3">
    <source>
        <dbReference type="EMBL" id="EAK0451143.1"/>
    </source>
</evidence>
<sequence>MFSSEEEKRIQELCTMAFDYARKNDVQNLKIMIEAGLSVNLKNHKGDSLLMLASYHNSYECAKFLLENKARVDEKNDRGQTPLAGVCFKGYLPMCELLVKHGANIDENNGLGMTPFAFALMFGHRDIVEFLTKHSKKSFLKKICFAMLKIFKRKEKLNSLKK</sequence>
<dbReference type="PROSITE" id="PS50088">
    <property type="entry name" value="ANK_REPEAT"/>
    <property type="match status" value="2"/>
</dbReference>
<dbReference type="RefSeq" id="WP_012661021.1">
    <property type="nucleotide sequence ID" value="NZ_AP028378.1"/>
</dbReference>
<dbReference type="OMA" id="TARMFGK"/>
<protein>
    <submittedName>
        <fullName evidence="3">Ankyrin repeat domain-containing protein</fullName>
    </submittedName>
</protein>
<keyword evidence="2" id="KW-0040">ANK repeat</keyword>
<name>A0A7T9YTK3_CAMLA</name>
<gene>
    <name evidence="3" type="ORF">YZ36_04020</name>
</gene>
<dbReference type="SUPFAM" id="SSF48403">
    <property type="entry name" value="Ankyrin repeat"/>
    <property type="match status" value="1"/>
</dbReference>
<dbReference type="InterPro" id="IPR036770">
    <property type="entry name" value="Ankyrin_rpt-contain_sf"/>
</dbReference>
<dbReference type="Proteomes" id="UP000405656">
    <property type="component" value="Unassembled WGS sequence"/>
</dbReference>
<reference evidence="3 4" key="1">
    <citation type="submission" date="2018-05" db="EMBL/GenBank/DDBJ databases">
        <authorList>
            <consortium name="PulseNet: The National Subtyping Network for Foodborne Disease Surveillance"/>
            <person name="Tarr C.L."/>
            <person name="Trees E."/>
            <person name="Katz L.S."/>
            <person name="Carleton-Romer H.A."/>
            <person name="Stroika S."/>
            <person name="Kucerova Z."/>
            <person name="Roache K.F."/>
            <person name="Sabol A.L."/>
            <person name="Besser J."/>
            <person name="Gerner-Smidt P."/>
        </authorList>
    </citation>
    <scope>NUCLEOTIDE SEQUENCE [LARGE SCALE GENOMIC DNA]</scope>
    <source>
        <strain evidence="3 4">20110455</strain>
    </source>
</reference>
<dbReference type="InterPro" id="IPR002110">
    <property type="entry name" value="Ankyrin_rpt"/>
</dbReference>
<accession>A0A7T9YTK3</accession>
<dbReference type="AlphaFoldDB" id="A0A7T9YTK3"/>
<dbReference type="Pfam" id="PF13637">
    <property type="entry name" value="Ank_4"/>
    <property type="match status" value="1"/>
</dbReference>
<comment type="caution">
    <text evidence="3">The sequence shown here is derived from an EMBL/GenBank/DDBJ whole genome shotgun (WGS) entry which is preliminary data.</text>
</comment>
<proteinExistence type="predicted"/>
<evidence type="ECO:0000256" key="1">
    <source>
        <dbReference type="ARBA" id="ARBA00022737"/>
    </source>
</evidence>
<dbReference type="PANTHER" id="PTHR24171:SF9">
    <property type="entry name" value="ANKYRIN REPEAT DOMAIN-CONTAINING PROTEIN 39"/>
    <property type="match status" value="1"/>
</dbReference>
<evidence type="ECO:0000313" key="4">
    <source>
        <dbReference type="Proteomes" id="UP000405656"/>
    </source>
</evidence>
<evidence type="ECO:0000256" key="2">
    <source>
        <dbReference type="ARBA" id="ARBA00023043"/>
    </source>
</evidence>
<dbReference type="Gene3D" id="1.25.40.20">
    <property type="entry name" value="Ankyrin repeat-containing domain"/>
    <property type="match status" value="1"/>
</dbReference>
<keyword evidence="1" id="KW-0677">Repeat</keyword>
<dbReference type="PROSITE" id="PS50297">
    <property type="entry name" value="ANK_REP_REGION"/>
    <property type="match status" value="1"/>
</dbReference>
<organism evidence="3 4">
    <name type="scientific">Campylobacter lari</name>
    <dbReference type="NCBI Taxonomy" id="201"/>
    <lineage>
        <taxon>Bacteria</taxon>
        <taxon>Pseudomonadati</taxon>
        <taxon>Campylobacterota</taxon>
        <taxon>Epsilonproteobacteria</taxon>
        <taxon>Campylobacterales</taxon>
        <taxon>Campylobacteraceae</taxon>
        <taxon>Campylobacter</taxon>
    </lineage>
</organism>
<dbReference type="Pfam" id="PF13857">
    <property type="entry name" value="Ank_5"/>
    <property type="match status" value="1"/>
</dbReference>
<dbReference type="PANTHER" id="PTHR24171">
    <property type="entry name" value="ANKYRIN REPEAT DOMAIN-CONTAINING PROTEIN 39-RELATED"/>
    <property type="match status" value="1"/>
</dbReference>
<dbReference type="EMBL" id="AACCWZ010000005">
    <property type="protein sequence ID" value="EAK0451143.1"/>
    <property type="molecule type" value="Genomic_DNA"/>
</dbReference>